<dbReference type="AlphaFoldDB" id="A0A9E8MM15"/>
<sequence>MTDAVTAGPPVLDRRDAAVMRLLAALAMAAAAVWLIGAALAVLLPLLTDQGLPSELLLADGSLSAVGSLPEGVRALTATAAGVTVDASTLSGGAVALLLVEAGLTSLVGAIVSGSIAYALRRIARGEAFHRSMFVVAVVTGYALSIGMMVAIGSGGLGRMMAGDELNTLLGAEVFVVGFEASPVPVLIGFAVLGLAVVFRLGARLQRETEGLV</sequence>
<keyword evidence="1" id="KW-1133">Transmembrane helix</keyword>
<feature type="transmembrane region" description="Helical" evidence="1">
    <location>
        <begin position="132"/>
        <end position="154"/>
    </location>
</feature>
<feature type="transmembrane region" description="Helical" evidence="1">
    <location>
        <begin position="94"/>
        <end position="120"/>
    </location>
</feature>
<gene>
    <name evidence="2" type="ORF">OVN18_03665</name>
</gene>
<dbReference type="RefSeq" id="WP_267782003.1">
    <property type="nucleotide sequence ID" value="NZ_CP113089.1"/>
</dbReference>
<evidence type="ECO:0000313" key="3">
    <source>
        <dbReference type="Proteomes" id="UP001164706"/>
    </source>
</evidence>
<keyword evidence="1" id="KW-0472">Membrane</keyword>
<keyword evidence="3" id="KW-1185">Reference proteome</keyword>
<evidence type="ECO:0000256" key="1">
    <source>
        <dbReference type="SAM" id="Phobius"/>
    </source>
</evidence>
<evidence type="ECO:0000313" key="2">
    <source>
        <dbReference type="EMBL" id="WAB82119.1"/>
    </source>
</evidence>
<feature type="transmembrane region" description="Helical" evidence="1">
    <location>
        <begin position="174"/>
        <end position="199"/>
    </location>
</feature>
<protein>
    <recommendedName>
        <fullName evidence="4">DUF2975 domain-containing protein</fullName>
    </recommendedName>
</protein>
<proteinExistence type="predicted"/>
<keyword evidence="1" id="KW-0812">Transmembrane</keyword>
<organism evidence="2 3">
    <name type="scientific">Microcella daejeonensis</name>
    <dbReference type="NCBI Taxonomy" id="2994971"/>
    <lineage>
        <taxon>Bacteria</taxon>
        <taxon>Bacillati</taxon>
        <taxon>Actinomycetota</taxon>
        <taxon>Actinomycetes</taxon>
        <taxon>Micrococcales</taxon>
        <taxon>Microbacteriaceae</taxon>
        <taxon>Microcella</taxon>
    </lineage>
</organism>
<dbReference type="KEGG" id="mdb:OVN18_03665"/>
<feature type="transmembrane region" description="Helical" evidence="1">
    <location>
        <begin position="22"/>
        <end position="47"/>
    </location>
</feature>
<name>A0A9E8MM15_9MICO</name>
<reference evidence="2" key="1">
    <citation type="submission" date="2022-11" db="EMBL/GenBank/DDBJ databases">
        <title>Description of Microcella daejonensis nov. sp, isolated from riverside soil.</title>
        <authorList>
            <person name="Molina K.M."/>
            <person name="Kim S.B."/>
        </authorList>
    </citation>
    <scope>NUCLEOTIDE SEQUENCE</scope>
    <source>
        <strain evidence="2">MMS21-STM12</strain>
    </source>
</reference>
<dbReference type="EMBL" id="CP113089">
    <property type="protein sequence ID" value="WAB82119.1"/>
    <property type="molecule type" value="Genomic_DNA"/>
</dbReference>
<dbReference type="Proteomes" id="UP001164706">
    <property type="component" value="Chromosome"/>
</dbReference>
<accession>A0A9E8MM15</accession>
<evidence type="ECO:0008006" key="4">
    <source>
        <dbReference type="Google" id="ProtNLM"/>
    </source>
</evidence>